<evidence type="ECO:0000313" key="2">
    <source>
        <dbReference type="Proteomes" id="UP000280444"/>
    </source>
</evidence>
<keyword evidence="2" id="KW-1185">Reference proteome</keyword>
<gene>
    <name evidence="1" type="ORF">EII11_03385</name>
</gene>
<dbReference type="RefSeq" id="WP_124868613.1">
    <property type="nucleotide sequence ID" value="NZ_RQZF01000002.1"/>
</dbReference>
<name>A0A3P1SFH2_9ACTO</name>
<proteinExistence type="predicted"/>
<evidence type="ECO:0008006" key="3">
    <source>
        <dbReference type="Google" id="ProtNLM"/>
    </source>
</evidence>
<reference evidence="1 2" key="1">
    <citation type="submission" date="2018-11" db="EMBL/GenBank/DDBJ databases">
        <title>Genomes From Bacteria Associated with the Canine Oral Cavity: a Test Case for Automated Genome-Based Taxonomic Assignment.</title>
        <authorList>
            <person name="Coil D.A."/>
            <person name="Jospin G."/>
            <person name="Darling A.E."/>
            <person name="Wallis C."/>
            <person name="Davis I.J."/>
            <person name="Harris S."/>
            <person name="Eisen J.A."/>
            <person name="Holcombe L.J."/>
            <person name="O'Flynn C."/>
        </authorList>
    </citation>
    <scope>NUCLEOTIDE SEQUENCE [LARGE SCALE GENOMIC DNA]</scope>
    <source>
        <strain evidence="1 2">OH770</strain>
    </source>
</reference>
<protein>
    <recommendedName>
        <fullName evidence="3">Response regulator</fullName>
    </recommendedName>
</protein>
<dbReference type="AlphaFoldDB" id="A0A3P1SFH2"/>
<sequence length="221" mass="25189">MSSSSRFEKILLIDDEEAVRDSYRIIIEDGPYKGVPVAEKLGTLKEALTFSSFGDAAISDYLLKPSNYAGFNGEDLVLGWYKKRFPAILCTRYQSENILDFRTKRRWIPVILEPGQLNADSLAHSIELIRAEFRGQYSPQRRPWRALVTFTNISDDGRNVGAVIPGWSGDEIELVLEKLPSLLAERLRSAFVRGECFRCFAKANLGVEDERDLYLDDWELT</sequence>
<evidence type="ECO:0000313" key="1">
    <source>
        <dbReference type="EMBL" id="RRC95908.1"/>
    </source>
</evidence>
<accession>A0A3P1SFH2</accession>
<dbReference type="EMBL" id="RQZF01000002">
    <property type="protein sequence ID" value="RRC95908.1"/>
    <property type="molecule type" value="Genomic_DNA"/>
</dbReference>
<organism evidence="1 2">
    <name type="scientific">Schaalia canis</name>
    <dbReference type="NCBI Taxonomy" id="100469"/>
    <lineage>
        <taxon>Bacteria</taxon>
        <taxon>Bacillati</taxon>
        <taxon>Actinomycetota</taxon>
        <taxon>Actinomycetes</taxon>
        <taxon>Actinomycetales</taxon>
        <taxon>Actinomycetaceae</taxon>
        <taxon>Schaalia</taxon>
    </lineage>
</organism>
<dbReference type="Proteomes" id="UP000280444">
    <property type="component" value="Unassembled WGS sequence"/>
</dbReference>
<dbReference type="OrthoDB" id="5145546at2"/>
<comment type="caution">
    <text evidence="1">The sequence shown here is derived from an EMBL/GenBank/DDBJ whole genome shotgun (WGS) entry which is preliminary data.</text>
</comment>